<reference evidence="3 4" key="3">
    <citation type="submission" date="2019-08" db="EMBL/GenBank/DDBJ databases">
        <title>Emerging of two pre-pandemic pathogenic O4:KUT lineages of Vibrio parahaemolyticus in coastal eastern China.</title>
        <authorList>
            <person name="Yu H."/>
        </authorList>
    </citation>
    <scope>NUCLEOTIDE SEQUENCE [LARGE SCALE GENOMIC DNA]</scope>
    <source>
        <strain evidence="3 4">HZ17-383</strain>
    </source>
</reference>
<dbReference type="Proteomes" id="UP000464718">
    <property type="component" value="Chromosome i"/>
</dbReference>
<dbReference type="EMBL" id="DACQKT010000008">
    <property type="protein sequence ID" value="HAS6678391.1"/>
    <property type="molecule type" value="Genomic_DNA"/>
</dbReference>
<name>A0A2R9VP90_VIBPH</name>
<dbReference type="Proteomes" id="UP000856022">
    <property type="component" value="Unassembled WGS sequence"/>
</dbReference>
<evidence type="ECO:0000313" key="3">
    <source>
        <dbReference type="EMBL" id="TXN15659.1"/>
    </source>
</evidence>
<sequence length="35" mass="4267">MEFELDHFLLLFILRLEITACMLNDIVEHHRFGCF</sequence>
<dbReference type="EMBL" id="VRMQ01000003">
    <property type="protein sequence ID" value="TXN15659.1"/>
    <property type="molecule type" value="Genomic_DNA"/>
</dbReference>
<reference evidence="2 5" key="2">
    <citation type="submission" date="2018-12" db="EMBL/GenBank/DDBJ databases">
        <title>Genomic insights into the evolutionary origins and pathogenicity of five Vibrio parahaemolyticus strains isolated from the shrimp with acute hepatopancreatic necrosis disease (AHPND).</title>
        <authorList>
            <person name="Yang Q."/>
            <person name="Dong X."/>
            <person name="Xie G."/>
            <person name="Fu S."/>
            <person name="Zou P."/>
            <person name="Sun J."/>
            <person name="Wang Y."/>
            <person name="Huang J."/>
        </authorList>
    </citation>
    <scope>NUCLEOTIDE SEQUENCE [LARGE SCALE GENOMIC DNA]</scope>
    <source>
        <strain evidence="2 5">20160303005-1</strain>
    </source>
</reference>
<evidence type="ECO:0000313" key="1">
    <source>
        <dbReference type="EMBL" id="HAS6678391.1"/>
    </source>
</evidence>
<evidence type="ECO:0000313" key="2">
    <source>
        <dbReference type="EMBL" id="QHH08595.1"/>
    </source>
</evidence>
<evidence type="ECO:0000313" key="5">
    <source>
        <dbReference type="Proteomes" id="UP000464718"/>
    </source>
</evidence>
<protein>
    <submittedName>
        <fullName evidence="1">Uncharacterized protein</fullName>
    </submittedName>
</protein>
<accession>A0A2R9VP90</accession>
<reference evidence="1" key="1">
    <citation type="journal article" date="2018" name="Genome Biol.">
        <title>SKESA: strategic k-mer extension for scrupulous assemblies.</title>
        <authorList>
            <person name="Souvorov A."/>
            <person name="Agarwala R."/>
            <person name="Lipman D.J."/>
        </authorList>
    </citation>
    <scope>NUCLEOTIDE SEQUENCE</scope>
    <source>
        <strain evidence="1">1930</strain>
    </source>
</reference>
<gene>
    <name evidence="2" type="ORF">EHC69_04145</name>
    <name evidence="3" type="ORF">FVP01_17060</name>
    <name evidence="1" type="ORF">I7278_16420</name>
</gene>
<dbReference type="Proteomes" id="UP000321504">
    <property type="component" value="Unassembled WGS sequence"/>
</dbReference>
<reference evidence="1" key="4">
    <citation type="submission" date="2019-12" db="EMBL/GenBank/DDBJ databases">
        <authorList>
            <consortium name="NCBI Pathogen Detection Project"/>
        </authorList>
    </citation>
    <scope>NUCLEOTIDE SEQUENCE</scope>
    <source>
        <strain evidence="1">1930</strain>
    </source>
</reference>
<evidence type="ECO:0000313" key="4">
    <source>
        <dbReference type="Proteomes" id="UP000321504"/>
    </source>
</evidence>
<proteinExistence type="predicted"/>
<dbReference type="AlphaFoldDB" id="A0A2R9VP90"/>
<organism evidence="1">
    <name type="scientific">Vibrio parahaemolyticus</name>
    <dbReference type="NCBI Taxonomy" id="670"/>
    <lineage>
        <taxon>Bacteria</taxon>
        <taxon>Pseudomonadati</taxon>
        <taxon>Pseudomonadota</taxon>
        <taxon>Gammaproteobacteria</taxon>
        <taxon>Vibrionales</taxon>
        <taxon>Vibrionaceae</taxon>
        <taxon>Vibrio</taxon>
    </lineage>
</organism>
<dbReference type="EMBL" id="CP034298">
    <property type="protein sequence ID" value="QHH08595.1"/>
    <property type="molecule type" value="Genomic_DNA"/>
</dbReference>